<dbReference type="EMBL" id="JAINDJ010000005">
    <property type="protein sequence ID" value="KAG9447410.1"/>
    <property type="molecule type" value="Genomic_DNA"/>
</dbReference>
<organism evidence="26 27">
    <name type="scientific">Aristolochia fimbriata</name>
    <name type="common">White veined hardy Dutchman's pipe vine</name>
    <dbReference type="NCBI Taxonomy" id="158543"/>
    <lineage>
        <taxon>Eukaryota</taxon>
        <taxon>Viridiplantae</taxon>
        <taxon>Streptophyta</taxon>
        <taxon>Embryophyta</taxon>
        <taxon>Tracheophyta</taxon>
        <taxon>Spermatophyta</taxon>
        <taxon>Magnoliopsida</taxon>
        <taxon>Magnoliidae</taxon>
        <taxon>Piperales</taxon>
        <taxon>Aristolochiaceae</taxon>
        <taxon>Aristolochia</taxon>
    </lineage>
</organism>
<feature type="domain" description="Dicer dsRNA-binding fold" evidence="25">
    <location>
        <begin position="563"/>
        <end position="649"/>
    </location>
</feature>
<dbReference type="PROSITE" id="PS50821">
    <property type="entry name" value="PAZ"/>
    <property type="match status" value="1"/>
</dbReference>
<keyword evidence="4" id="KW-0540">Nuclease</keyword>
<dbReference type="SMART" id="SM00535">
    <property type="entry name" value="RIBOc"/>
    <property type="match status" value="2"/>
</dbReference>
<feature type="domain" description="PAZ" evidence="22">
    <location>
        <begin position="842"/>
        <end position="948"/>
    </location>
</feature>
<dbReference type="SMART" id="SM00949">
    <property type="entry name" value="PAZ"/>
    <property type="match status" value="1"/>
</dbReference>
<dbReference type="CDD" id="cd00593">
    <property type="entry name" value="RIBOc"/>
    <property type="match status" value="2"/>
</dbReference>
<dbReference type="PROSITE" id="PS51192">
    <property type="entry name" value="HELICASE_ATP_BIND_1"/>
    <property type="match status" value="1"/>
</dbReference>
<evidence type="ECO:0000256" key="3">
    <source>
        <dbReference type="ARBA" id="ARBA00004123"/>
    </source>
</evidence>
<comment type="subcellular location">
    <subcellularLocation>
        <location evidence="3">Nucleus</location>
    </subcellularLocation>
</comment>
<dbReference type="InterPro" id="IPR014720">
    <property type="entry name" value="dsRBD_dom"/>
</dbReference>
<dbReference type="CDD" id="cd18034">
    <property type="entry name" value="DEXHc_dicer"/>
    <property type="match status" value="1"/>
</dbReference>
<dbReference type="GO" id="GO:0010267">
    <property type="term" value="P:ta-siRNA processing"/>
    <property type="evidence" value="ECO:0007669"/>
    <property type="project" value="UniProtKB-ARBA"/>
</dbReference>
<evidence type="ECO:0000256" key="2">
    <source>
        <dbReference type="ARBA" id="ARBA00001946"/>
    </source>
</evidence>
<evidence type="ECO:0000259" key="24">
    <source>
        <dbReference type="PROSITE" id="PS51194"/>
    </source>
</evidence>
<dbReference type="SUPFAM" id="SSF52540">
    <property type="entry name" value="P-loop containing nucleoside triphosphate hydrolases"/>
    <property type="match status" value="1"/>
</dbReference>
<dbReference type="Pfam" id="PF03368">
    <property type="entry name" value="Dicer_dimer"/>
    <property type="match status" value="1"/>
</dbReference>
<feature type="domain" description="RNase III" evidence="21">
    <location>
        <begin position="999"/>
        <end position="1132"/>
    </location>
</feature>
<comment type="caution">
    <text evidence="26">The sequence shown here is derived from an EMBL/GenBank/DDBJ whole genome shotgun (WGS) entry which is preliminary data.</text>
</comment>
<dbReference type="PROSITE" id="PS00517">
    <property type="entry name" value="RNASE_3_1"/>
    <property type="match status" value="1"/>
</dbReference>
<feature type="domain" description="Helicase ATP-binding" evidence="23">
    <location>
        <begin position="36"/>
        <end position="201"/>
    </location>
</feature>
<keyword evidence="6" id="KW-0677">Repeat</keyword>
<dbReference type="InterPro" id="IPR005034">
    <property type="entry name" value="Dicer_dimerisation"/>
</dbReference>
<dbReference type="Gene3D" id="2.170.260.10">
    <property type="entry name" value="paz domain"/>
    <property type="match status" value="1"/>
</dbReference>
<dbReference type="InterPro" id="IPR003100">
    <property type="entry name" value="PAZ_dom"/>
</dbReference>
<sequence length="1485" mass="166826">MEEHDRRKHRKIGSATELEEIVPEPEELARGYQWEALEKAKKGNTIVFLETGAGKTLIAIMLLRYYAHQLRKPSRKVAVFLVPSVVLVKQQGEAVEMHTDLKVRKLWGEMGTDFWKAKKWEDELSEYEVFVMTPAILLRNLQHSFFKLEMINLLIFDECHHAKGNAPYACIMKEFYHKGLHTHGAHLPRILGMTASPINAKGSSSSETYAKSIRRLEIMLNSKVYTVADESVLAKFIPFSTPKVNLYKNVDMPLLVLHSLMKQLKLLEDKHLERLEEFHVDVSPINTAKKRVIKLHTAFVYCLTELGIWLALKAAESIARSEADIFFWEETKDVLAEKSVKNFSLDVLQALSLNVAPGWCIGMDLDADLEGGLVTAKVCCLIQSLMAYRNYADLRCIVFVDRVITAIVLQALLSSVPQLHCWKTMYMAGNQSRLQCQSRTDQMKIVDAFRDGTVNIIVATQILEEGLDVQNCNLVIRFDLCNNICSFIQSRGRARMQGSDYLLLVKSGDSSALSKIQNYLSSGEMMRKESHRLASVPCPLPEGDNNEEYRVESTGAVVTLSSSISVIYFYCSKLPSDGYFKPLPSFYIDKESEVCTLYLPKSCPIPSVKVCGPSKILKKRACLEACKQLHVIGALTDYLLPELEVDEAVVMQKTGGNVSDEKDFFPAELVDCWSSKSDQQIYYCYLFCLKQNFEYDILVQDIFLVVKCEFDSEVTQTEVQLETERGSVSVDMKYIGTIHLSSEQVILAKRFQIAILSLLVDRNFSKLKDALGLQHEGIEGTFATVSYLLLPSNGCKEGVPNIDWDCVNSASMFSGIDGSNGVRTYGRSHCSCHAGTAHLVYTHNDVVCRCMLKNSVVLTPHNEFIYSIDDFLYDLNGNSLMKGNQNLTYKEYFQSRHCCSLHHETEPLLLGRSLFPVKNFLHKSSVQKNKESHSATVELPPELCTIILSPVSASTLYSFSLVPSVMHRIKNILLAVAFKKMQMNHYMQNVSVPSMKVLEALTTKKCQEAFSLESLEALGDSFLKYAVGQQLFRDYKHHHEGILSAKKDNIVSNYALFKLGRDKMLPGFIRNECFDPKEWVGLDNALDSVEDDKGHMLSNLAKIYSIGTRQMQIKVIADVVEALLGAYLSIGGEPAALVFMNWLGMKISFVNEVPVGLPMLAKPELYINIQQIESLLNYSFHNTSLLVEAFTHGSYQVPELHSCYQRLEFLGDSVLDYLITKHLYNEYPGLSPGLLTDLRSASVNNECYALAAAKAKLNKHILYASSVLHRQITLFVNSVEQLTSDSLYGWESFTSLPKALGDIIESIAGAILVDAGFDKEIVWKCIRPLLEPLVTPNTIKYHPVRELGEVCQRNSYELCFLKTCEGGSAAMTVEVRANGSIYTETCSGENKKTAKKLAAKAMLEQYSCEFVDVTTSQVGYGASVESIDTFEVKLLQAGNWDDICATWWSEVRGEVMAALKHLESGRMYRGLMAKSACAFWNSFTV</sequence>
<evidence type="ECO:0000259" key="21">
    <source>
        <dbReference type="PROSITE" id="PS50142"/>
    </source>
</evidence>
<dbReference type="Pfam" id="PF00271">
    <property type="entry name" value="Helicase_C"/>
    <property type="match status" value="1"/>
</dbReference>
<evidence type="ECO:0000313" key="26">
    <source>
        <dbReference type="EMBL" id="KAG9447410.1"/>
    </source>
</evidence>
<evidence type="ECO:0000256" key="14">
    <source>
        <dbReference type="ARBA" id="ARBA00023158"/>
    </source>
</evidence>
<dbReference type="GO" id="GO:0004525">
    <property type="term" value="F:ribonuclease III activity"/>
    <property type="evidence" value="ECO:0007669"/>
    <property type="project" value="InterPro"/>
</dbReference>
<dbReference type="InterPro" id="IPR000999">
    <property type="entry name" value="RNase_III_dom"/>
</dbReference>
<dbReference type="SMART" id="SM00487">
    <property type="entry name" value="DEXDc"/>
    <property type="match status" value="1"/>
</dbReference>
<dbReference type="GO" id="GO:0003677">
    <property type="term" value="F:DNA binding"/>
    <property type="evidence" value="ECO:0007669"/>
    <property type="project" value="InterPro"/>
</dbReference>
<evidence type="ECO:0000256" key="6">
    <source>
        <dbReference type="ARBA" id="ARBA00022737"/>
    </source>
</evidence>
<dbReference type="GO" id="GO:0003723">
    <property type="term" value="F:RNA binding"/>
    <property type="evidence" value="ECO:0007669"/>
    <property type="project" value="UniProtKB-UniRule"/>
</dbReference>
<comment type="similarity">
    <text evidence="17 18">Belongs to the helicase family. Dicer subfamily.</text>
</comment>
<keyword evidence="9" id="KW-0378">Hydrolase</keyword>
<keyword evidence="8" id="KW-0255">Endonuclease</keyword>
<keyword evidence="5" id="KW-0479">Metal-binding</keyword>
<evidence type="ECO:0000259" key="23">
    <source>
        <dbReference type="PROSITE" id="PS51192"/>
    </source>
</evidence>
<dbReference type="SUPFAM" id="SSF54768">
    <property type="entry name" value="dsRNA-binding domain-like"/>
    <property type="match status" value="1"/>
</dbReference>
<dbReference type="FunFam" id="3.30.160.380:FF:000001">
    <property type="entry name" value="Endoribonuclease dicer-like 1"/>
    <property type="match status" value="1"/>
</dbReference>
<dbReference type="Pfam" id="PF04851">
    <property type="entry name" value="ResIII"/>
    <property type="match status" value="1"/>
</dbReference>
<dbReference type="SMART" id="SM00490">
    <property type="entry name" value="HELICc"/>
    <property type="match status" value="1"/>
</dbReference>
<dbReference type="PANTHER" id="PTHR14950">
    <property type="entry name" value="DICER-RELATED"/>
    <property type="match status" value="1"/>
</dbReference>
<evidence type="ECO:0000256" key="11">
    <source>
        <dbReference type="ARBA" id="ARBA00022840"/>
    </source>
</evidence>
<keyword evidence="13 18" id="KW-0694">RNA-binding</keyword>
<evidence type="ECO:0000256" key="18">
    <source>
        <dbReference type="PROSITE-ProRule" id="PRU00657"/>
    </source>
</evidence>
<evidence type="ECO:0000256" key="15">
    <source>
        <dbReference type="ARBA" id="ARBA00023211"/>
    </source>
</evidence>
<feature type="domain" description="DRBM" evidence="20">
    <location>
        <begin position="1342"/>
        <end position="1408"/>
    </location>
</feature>
<evidence type="ECO:0000256" key="13">
    <source>
        <dbReference type="ARBA" id="ARBA00022884"/>
    </source>
</evidence>
<dbReference type="InterPro" id="IPR006935">
    <property type="entry name" value="Helicase/UvrB_N"/>
</dbReference>
<keyword evidence="19" id="KW-1133">Transmembrane helix</keyword>
<dbReference type="Pfam" id="PF00636">
    <property type="entry name" value="Ribonuclease_3"/>
    <property type="match status" value="2"/>
</dbReference>
<keyword evidence="19" id="KW-0472">Membrane</keyword>
<evidence type="ECO:0000256" key="17">
    <source>
        <dbReference type="ARBA" id="ARBA00035116"/>
    </source>
</evidence>
<dbReference type="PROSITE" id="PS51194">
    <property type="entry name" value="HELICASE_CTER"/>
    <property type="match status" value="1"/>
</dbReference>
<dbReference type="GO" id="GO:0004386">
    <property type="term" value="F:helicase activity"/>
    <property type="evidence" value="ECO:0007669"/>
    <property type="project" value="UniProtKB-KW"/>
</dbReference>
<evidence type="ECO:0000256" key="19">
    <source>
        <dbReference type="SAM" id="Phobius"/>
    </source>
</evidence>
<dbReference type="Gene3D" id="1.10.1520.10">
    <property type="entry name" value="Ribonuclease III domain"/>
    <property type="match status" value="2"/>
</dbReference>
<keyword evidence="15" id="KW-0464">Manganese</keyword>
<comment type="cofactor">
    <cofactor evidence="1">
        <name>Mn(2+)</name>
        <dbReference type="ChEBI" id="CHEBI:29035"/>
    </cofactor>
</comment>
<dbReference type="Pfam" id="PF02170">
    <property type="entry name" value="PAZ"/>
    <property type="match status" value="1"/>
</dbReference>
<dbReference type="Gene3D" id="3.30.160.380">
    <property type="entry name" value="Dicer dimerisation domain"/>
    <property type="match status" value="1"/>
</dbReference>
<dbReference type="PROSITE" id="PS51327">
    <property type="entry name" value="DICER_DSRBF"/>
    <property type="match status" value="1"/>
</dbReference>
<evidence type="ECO:0000256" key="1">
    <source>
        <dbReference type="ARBA" id="ARBA00001936"/>
    </source>
</evidence>
<dbReference type="FunFam" id="3.40.50.300:FF:000705">
    <property type="entry name" value="Endoribonuclease dicer-like protein"/>
    <property type="match status" value="1"/>
</dbReference>
<protein>
    <recommendedName>
        <fullName evidence="28">Dicer-like 2</fullName>
    </recommendedName>
</protein>
<dbReference type="GO" id="GO:0005524">
    <property type="term" value="F:ATP binding"/>
    <property type="evidence" value="ECO:0007669"/>
    <property type="project" value="UniProtKB-KW"/>
</dbReference>
<keyword evidence="12" id="KW-0460">Magnesium</keyword>
<evidence type="ECO:0000259" key="22">
    <source>
        <dbReference type="PROSITE" id="PS50821"/>
    </source>
</evidence>
<dbReference type="InterPro" id="IPR001650">
    <property type="entry name" value="Helicase_C-like"/>
</dbReference>
<keyword evidence="7" id="KW-0547">Nucleotide-binding</keyword>
<feature type="domain" description="RNase III" evidence="21">
    <location>
        <begin position="1169"/>
        <end position="1316"/>
    </location>
</feature>
<keyword evidence="27" id="KW-1185">Reference proteome</keyword>
<name>A0AAV7EF03_ARIFI</name>
<dbReference type="InterPro" id="IPR036085">
    <property type="entry name" value="PAZ_dom_sf"/>
</dbReference>
<dbReference type="Pfam" id="PF00035">
    <property type="entry name" value="dsrm"/>
    <property type="match status" value="1"/>
</dbReference>
<evidence type="ECO:0000313" key="27">
    <source>
        <dbReference type="Proteomes" id="UP000825729"/>
    </source>
</evidence>
<feature type="domain" description="Helicase C-terminal" evidence="24">
    <location>
        <begin position="380"/>
        <end position="544"/>
    </location>
</feature>
<dbReference type="GO" id="GO:0005634">
    <property type="term" value="C:nucleus"/>
    <property type="evidence" value="ECO:0007669"/>
    <property type="project" value="UniProtKB-SubCell"/>
</dbReference>
<evidence type="ECO:0000259" key="25">
    <source>
        <dbReference type="PROSITE" id="PS51327"/>
    </source>
</evidence>
<evidence type="ECO:0000256" key="10">
    <source>
        <dbReference type="ARBA" id="ARBA00022806"/>
    </source>
</evidence>
<evidence type="ECO:0000256" key="9">
    <source>
        <dbReference type="ARBA" id="ARBA00022801"/>
    </source>
</evidence>
<keyword evidence="19" id="KW-0812">Transmembrane</keyword>
<accession>A0AAV7EF03</accession>
<keyword evidence="16" id="KW-0539">Nucleus</keyword>
<dbReference type="InterPro" id="IPR036389">
    <property type="entry name" value="RNase_III_sf"/>
</dbReference>
<gene>
    <name evidence="26" type="ORF">H6P81_013538</name>
</gene>
<evidence type="ECO:0000256" key="5">
    <source>
        <dbReference type="ARBA" id="ARBA00022723"/>
    </source>
</evidence>
<dbReference type="Gene3D" id="3.40.50.300">
    <property type="entry name" value="P-loop containing nucleotide triphosphate hydrolases"/>
    <property type="match status" value="2"/>
</dbReference>
<keyword evidence="10" id="KW-0347">Helicase</keyword>
<evidence type="ECO:0000256" key="12">
    <source>
        <dbReference type="ARBA" id="ARBA00022842"/>
    </source>
</evidence>
<dbReference type="PANTHER" id="PTHR14950:SF70">
    <property type="entry name" value="ENDORIBONUCLEASE DICER HOMOLOG 2"/>
    <property type="match status" value="1"/>
</dbReference>
<dbReference type="FunFam" id="3.40.50.300:FF:000420">
    <property type="entry name" value="Endoribonuclease dicer-like 1"/>
    <property type="match status" value="1"/>
</dbReference>
<keyword evidence="14" id="KW-0943">RNA-mediated gene silencing</keyword>
<dbReference type="GO" id="GO:0046872">
    <property type="term" value="F:metal ion binding"/>
    <property type="evidence" value="ECO:0007669"/>
    <property type="project" value="UniProtKB-KW"/>
</dbReference>
<feature type="transmembrane region" description="Helical" evidence="19">
    <location>
        <begin position="46"/>
        <end position="67"/>
    </location>
</feature>
<dbReference type="InterPro" id="IPR027417">
    <property type="entry name" value="P-loop_NTPase"/>
</dbReference>
<dbReference type="GO" id="GO:0005737">
    <property type="term" value="C:cytoplasm"/>
    <property type="evidence" value="ECO:0007669"/>
    <property type="project" value="TreeGrafter"/>
</dbReference>
<proteinExistence type="inferred from homology"/>
<dbReference type="SUPFAM" id="SSF101690">
    <property type="entry name" value="PAZ domain"/>
    <property type="match status" value="1"/>
</dbReference>
<comment type="cofactor">
    <cofactor evidence="2">
        <name>Mg(2+)</name>
        <dbReference type="ChEBI" id="CHEBI:18420"/>
    </cofactor>
</comment>
<reference evidence="26 27" key="1">
    <citation type="submission" date="2021-07" db="EMBL/GenBank/DDBJ databases">
        <title>The Aristolochia fimbriata genome: insights into angiosperm evolution, floral development and chemical biosynthesis.</title>
        <authorList>
            <person name="Jiao Y."/>
        </authorList>
    </citation>
    <scope>NUCLEOTIDE SEQUENCE [LARGE SCALE GENOMIC DNA]</scope>
    <source>
        <strain evidence="26">IBCAS-2021</strain>
        <tissue evidence="26">Leaf</tissue>
    </source>
</reference>
<dbReference type="Proteomes" id="UP000825729">
    <property type="component" value="Unassembled WGS sequence"/>
</dbReference>
<evidence type="ECO:0008006" key="28">
    <source>
        <dbReference type="Google" id="ProtNLM"/>
    </source>
</evidence>
<dbReference type="InterPro" id="IPR014001">
    <property type="entry name" value="Helicase_ATP-bd"/>
</dbReference>
<dbReference type="InterPro" id="IPR038248">
    <property type="entry name" value="Dicer_dimer_sf"/>
</dbReference>
<evidence type="ECO:0000256" key="7">
    <source>
        <dbReference type="ARBA" id="ARBA00022741"/>
    </source>
</evidence>
<dbReference type="PROSITE" id="PS50142">
    <property type="entry name" value="RNASE_3_2"/>
    <property type="match status" value="2"/>
</dbReference>
<dbReference type="FunFam" id="1.10.1520.10:FF:000004">
    <property type="entry name" value="Endoribonuclease dicer-like 1"/>
    <property type="match status" value="1"/>
</dbReference>
<dbReference type="SMART" id="SM00358">
    <property type="entry name" value="DSRM"/>
    <property type="match status" value="1"/>
</dbReference>
<dbReference type="PROSITE" id="PS50137">
    <property type="entry name" value="DS_RBD"/>
    <property type="match status" value="1"/>
</dbReference>
<evidence type="ECO:0000259" key="20">
    <source>
        <dbReference type="PROSITE" id="PS50137"/>
    </source>
</evidence>
<dbReference type="Gene3D" id="3.30.160.20">
    <property type="match status" value="1"/>
</dbReference>
<evidence type="ECO:0000256" key="16">
    <source>
        <dbReference type="ARBA" id="ARBA00023242"/>
    </source>
</evidence>
<evidence type="ECO:0000256" key="4">
    <source>
        <dbReference type="ARBA" id="ARBA00022722"/>
    </source>
</evidence>
<dbReference type="SUPFAM" id="SSF69065">
    <property type="entry name" value="RNase III domain-like"/>
    <property type="match status" value="2"/>
</dbReference>
<evidence type="ECO:0000256" key="8">
    <source>
        <dbReference type="ARBA" id="ARBA00022759"/>
    </source>
</evidence>
<keyword evidence="11" id="KW-0067">ATP-binding</keyword>